<evidence type="ECO:0000313" key="2">
    <source>
        <dbReference type="EMBL" id="TDL14054.1"/>
    </source>
</evidence>
<dbReference type="Gene3D" id="1.20.930.20">
    <property type="entry name" value="Adaptor protein Cbl, N-terminal domain"/>
    <property type="match status" value="1"/>
</dbReference>
<feature type="region of interest" description="Disordered" evidence="1">
    <location>
        <begin position="1"/>
        <end position="29"/>
    </location>
</feature>
<reference evidence="3 4" key="1">
    <citation type="submission" date="2018-06" db="EMBL/GenBank/DDBJ databases">
        <title>A transcriptomic atlas of mushroom development highlights an independent origin of complex multicellularity.</title>
        <authorList>
            <consortium name="DOE Joint Genome Institute"/>
            <person name="Krizsan K."/>
            <person name="Almasi E."/>
            <person name="Merenyi Z."/>
            <person name="Sahu N."/>
            <person name="Viragh M."/>
            <person name="Koszo T."/>
            <person name="Mondo S."/>
            <person name="Kiss B."/>
            <person name="Balint B."/>
            <person name="Kues U."/>
            <person name="Barry K."/>
            <person name="Hegedus J.C."/>
            <person name="Henrissat B."/>
            <person name="Johnson J."/>
            <person name="Lipzen A."/>
            <person name="Ohm R."/>
            <person name="Nagy I."/>
            <person name="Pangilinan J."/>
            <person name="Yan J."/>
            <person name="Xiong Y."/>
            <person name="Grigoriev I.V."/>
            <person name="Hibbett D.S."/>
            <person name="Nagy L.G."/>
        </authorList>
    </citation>
    <scope>NUCLEOTIDE SEQUENCE [LARGE SCALE GENOMIC DNA]</scope>
    <source>
        <strain evidence="3 4">SZMC22713</strain>
    </source>
</reference>
<name>A0A4Y7PHF8_9AGAM</name>
<proteinExistence type="predicted"/>
<dbReference type="VEuPathDB" id="FungiDB:BD410DRAFT_846390"/>
<dbReference type="VEuPathDB" id="FungiDB:BD410DRAFT_845633"/>
<dbReference type="GO" id="GO:0007166">
    <property type="term" value="P:cell surface receptor signaling pathway"/>
    <property type="evidence" value="ECO:0007669"/>
    <property type="project" value="InterPro"/>
</dbReference>
<feature type="compositionally biased region" description="Polar residues" evidence="1">
    <location>
        <begin position="11"/>
        <end position="25"/>
    </location>
</feature>
<dbReference type="InterPro" id="IPR059179">
    <property type="entry name" value="MLKL-like_MCAfunc"/>
</dbReference>
<dbReference type="EMBL" id="ML170400">
    <property type="protein sequence ID" value="TDL14054.1"/>
    <property type="molecule type" value="Genomic_DNA"/>
</dbReference>
<dbReference type="OrthoDB" id="3266026at2759"/>
<evidence type="ECO:0000313" key="3">
    <source>
        <dbReference type="EMBL" id="TDL14913.1"/>
    </source>
</evidence>
<evidence type="ECO:0000313" key="4">
    <source>
        <dbReference type="Proteomes" id="UP000294933"/>
    </source>
</evidence>
<evidence type="ECO:0000256" key="1">
    <source>
        <dbReference type="SAM" id="MobiDB-lite"/>
    </source>
</evidence>
<dbReference type="CDD" id="cd21037">
    <property type="entry name" value="MLKL_NTD"/>
    <property type="match status" value="1"/>
</dbReference>
<dbReference type="Proteomes" id="UP000294933">
    <property type="component" value="Unassembled WGS sequence"/>
</dbReference>
<protein>
    <submittedName>
        <fullName evidence="3">Uncharacterized protein</fullName>
    </submittedName>
</protein>
<dbReference type="EMBL" id="ML170300">
    <property type="protein sequence ID" value="TDL14913.1"/>
    <property type="molecule type" value="Genomic_DNA"/>
</dbReference>
<organism evidence="3 4">
    <name type="scientific">Rickenella mellea</name>
    <dbReference type="NCBI Taxonomy" id="50990"/>
    <lineage>
        <taxon>Eukaryota</taxon>
        <taxon>Fungi</taxon>
        <taxon>Dikarya</taxon>
        <taxon>Basidiomycota</taxon>
        <taxon>Agaricomycotina</taxon>
        <taxon>Agaricomycetes</taxon>
        <taxon>Hymenochaetales</taxon>
        <taxon>Rickenellaceae</taxon>
        <taxon>Rickenella</taxon>
    </lineage>
</organism>
<accession>A0A4Y7PHF8</accession>
<sequence>MPLRRRLPHRATTTSHSSDSQSREPGSSAVFDTARAATPIALTALVQSTDVFPPLKSAVSFLLQVHDICEVNREGANELRLRVGEVRGLVAEAFQDEEDICLDMYDALIQFDNALNGILIAVDDVRWRKSRLSRLAFSARDAETLRTVKQHLDDAMRLLTLIISLHQSKTLRSMSQTVSRVEGLVFEVGHMRAQLAAPRIAFLKASFHLPSPHNRQYEARKAKGR</sequence>
<gene>
    <name evidence="3" type="ORF">BD410DRAFT_845633</name>
    <name evidence="2" type="ORF">BD410DRAFT_846390</name>
</gene>
<dbReference type="InterPro" id="IPR036537">
    <property type="entry name" value="Adaptor_Cbl_N_dom_sf"/>
</dbReference>
<keyword evidence="4" id="KW-1185">Reference proteome</keyword>
<dbReference type="AlphaFoldDB" id="A0A4Y7PHF8"/>